<dbReference type="CDD" id="cd00268">
    <property type="entry name" value="DEADc"/>
    <property type="match status" value="1"/>
</dbReference>
<feature type="domain" description="Helicase ATP-binding" evidence="6">
    <location>
        <begin position="222"/>
        <end position="490"/>
    </location>
</feature>
<dbReference type="GO" id="GO:0005524">
    <property type="term" value="F:ATP binding"/>
    <property type="evidence" value="ECO:0007669"/>
    <property type="project" value="UniProtKB-KW"/>
</dbReference>
<feature type="compositionally biased region" description="Polar residues" evidence="5">
    <location>
        <begin position="95"/>
        <end position="129"/>
    </location>
</feature>
<keyword evidence="3" id="KW-0347">Helicase</keyword>
<evidence type="ECO:0000259" key="7">
    <source>
        <dbReference type="PROSITE" id="PS51194"/>
    </source>
</evidence>
<feature type="compositionally biased region" description="Basic residues" evidence="5">
    <location>
        <begin position="56"/>
        <end position="67"/>
    </location>
</feature>
<gene>
    <name evidence="8" type="ORF">PBRASI_LOCUS6001</name>
</gene>
<keyword evidence="2" id="KW-0378">Hydrolase</keyword>
<dbReference type="GO" id="GO:0016787">
    <property type="term" value="F:hydrolase activity"/>
    <property type="evidence" value="ECO:0007669"/>
    <property type="project" value="UniProtKB-KW"/>
</dbReference>
<dbReference type="InterPro" id="IPR001650">
    <property type="entry name" value="Helicase_C-like"/>
</dbReference>
<dbReference type="Gene3D" id="3.40.50.300">
    <property type="entry name" value="P-loop containing nucleotide triphosphate hydrolases"/>
    <property type="match status" value="3"/>
</dbReference>
<sequence>MLLNYSIRTPAFYHVSPLTITYKHLCKISGIHISIQTRGLRLRSKLSPPRAGILRTKTKIRSSRKKSSPVSDKTRGHIPARFKLLPIKSDVNLTKNDVNSTKRGANSTKSGVNSTKRGVNSTKSDVNSTKRPKPEKLVKKMRDQLKNAASAKETDKDILAEEKKVLAKVKPSTVQKLMEKAEGVTFETMGLREEIYEAIRSGALAHVKKLRPTEIQALAIPEILKHHKKHIMCAAETGSGKTLTYLIPIINKLKQEEADARAITDNKPTVDETVVGQSTMNTSFPDAELSNLSIQSTSTTPQTRSLTSSPTTNAVMDFPYPDESFFADVNLPQQIKSKHEPESSIRRPRCPRAIVLLPSRELVNQIHSVAKQLSHIAKYRTVAITSHMPRWTVFRNLETPVDLIVATPAGILQYSKENVLSFADAKYLVIDEADTMFGHGFEDEVREIVKNIKESATNQNRSYQVIIVSATLPKTVNEMLNAEFSWLTKITTPSLHKVLPTLTQTFVDMKSYNFNKHNAILEVLKQNHTDRTMIFCNTRPSARGVEAFLTSKRIPVIGLYGDVANREAKLNMFKDNPEEAKVLVCTDIASRGVDTTFVDHVVLMDFPTTVVDYLHRVGRTARAGRVGKVTCFITKKNRELADRIRRNIRDGRVLS</sequence>
<evidence type="ECO:0000313" key="9">
    <source>
        <dbReference type="Proteomes" id="UP000789739"/>
    </source>
</evidence>
<dbReference type="AlphaFoldDB" id="A0A9N9FZS5"/>
<keyword evidence="9" id="KW-1185">Reference proteome</keyword>
<dbReference type="CDD" id="cd18787">
    <property type="entry name" value="SF2_C_DEAD"/>
    <property type="match status" value="1"/>
</dbReference>
<feature type="region of interest" description="Disordered" evidence="5">
    <location>
        <begin position="95"/>
        <end position="134"/>
    </location>
</feature>
<evidence type="ECO:0000256" key="1">
    <source>
        <dbReference type="ARBA" id="ARBA00022741"/>
    </source>
</evidence>
<evidence type="ECO:0000256" key="2">
    <source>
        <dbReference type="ARBA" id="ARBA00022801"/>
    </source>
</evidence>
<feature type="region of interest" description="Disordered" evidence="5">
    <location>
        <begin position="46"/>
        <end position="78"/>
    </location>
</feature>
<dbReference type="PANTHER" id="PTHR47960">
    <property type="entry name" value="DEAD-BOX ATP-DEPENDENT RNA HELICASE 50"/>
    <property type="match status" value="1"/>
</dbReference>
<dbReference type="EMBL" id="CAJVPI010000753">
    <property type="protein sequence ID" value="CAG8569082.1"/>
    <property type="molecule type" value="Genomic_DNA"/>
</dbReference>
<accession>A0A9N9FZS5</accession>
<dbReference type="SMART" id="SM00487">
    <property type="entry name" value="DEXDc"/>
    <property type="match status" value="1"/>
</dbReference>
<feature type="domain" description="Helicase C-terminal" evidence="7">
    <location>
        <begin position="516"/>
        <end position="655"/>
    </location>
</feature>
<comment type="caution">
    <text evidence="8">The sequence shown here is derived from an EMBL/GenBank/DDBJ whole genome shotgun (WGS) entry which is preliminary data.</text>
</comment>
<dbReference type="Proteomes" id="UP000789739">
    <property type="component" value="Unassembled WGS sequence"/>
</dbReference>
<dbReference type="PROSITE" id="PS51194">
    <property type="entry name" value="HELICASE_CTER"/>
    <property type="match status" value="1"/>
</dbReference>
<dbReference type="Pfam" id="PF00270">
    <property type="entry name" value="DEAD"/>
    <property type="match status" value="1"/>
</dbReference>
<dbReference type="InterPro" id="IPR044742">
    <property type="entry name" value="DEAD/DEAH_RhlB"/>
</dbReference>
<evidence type="ECO:0000256" key="3">
    <source>
        <dbReference type="ARBA" id="ARBA00022806"/>
    </source>
</evidence>
<dbReference type="GO" id="GO:0004386">
    <property type="term" value="F:helicase activity"/>
    <property type="evidence" value="ECO:0007669"/>
    <property type="project" value="UniProtKB-KW"/>
</dbReference>
<dbReference type="PROSITE" id="PS51192">
    <property type="entry name" value="HELICASE_ATP_BIND_1"/>
    <property type="match status" value="1"/>
</dbReference>
<name>A0A9N9FZS5_9GLOM</name>
<proteinExistence type="predicted"/>
<dbReference type="InterPro" id="IPR014001">
    <property type="entry name" value="Helicase_ATP-bd"/>
</dbReference>
<reference evidence="8" key="1">
    <citation type="submission" date="2021-06" db="EMBL/GenBank/DDBJ databases">
        <authorList>
            <person name="Kallberg Y."/>
            <person name="Tangrot J."/>
            <person name="Rosling A."/>
        </authorList>
    </citation>
    <scope>NUCLEOTIDE SEQUENCE</scope>
    <source>
        <strain evidence="8">BR232B</strain>
    </source>
</reference>
<dbReference type="OrthoDB" id="10256233at2759"/>
<dbReference type="Pfam" id="PF00271">
    <property type="entry name" value="Helicase_C"/>
    <property type="match status" value="1"/>
</dbReference>
<evidence type="ECO:0000259" key="6">
    <source>
        <dbReference type="PROSITE" id="PS51192"/>
    </source>
</evidence>
<dbReference type="SUPFAM" id="SSF52540">
    <property type="entry name" value="P-loop containing nucleoside triphosphate hydrolases"/>
    <property type="match status" value="2"/>
</dbReference>
<dbReference type="InterPro" id="IPR011545">
    <property type="entry name" value="DEAD/DEAH_box_helicase_dom"/>
</dbReference>
<protein>
    <submittedName>
        <fullName evidence="8">6134_t:CDS:1</fullName>
    </submittedName>
</protein>
<dbReference type="GO" id="GO:0003676">
    <property type="term" value="F:nucleic acid binding"/>
    <property type="evidence" value="ECO:0007669"/>
    <property type="project" value="InterPro"/>
</dbReference>
<dbReference type="InterPro" id="IPR027417">
    <property type="entry name" value="P-loop_NTPase"/>
</dbReference>
<evidence type="ECO:0000256" key="4">
    <source>
        <dbReference type="ARBA" id="ARBA00022840"/>
    </source>
</evidence>
<keyword evidence="1" id="KW-0547">Nucleotide-binding</keyword>
<keyword evidence="4" id="KW-0067">ATP-binding</keyword>
<dbReference type="SMART" id="SM00490">
    <property type="entry name" value="HELICc"/>
    <property type="match status" value="1"/>
</dbReference>
<evidence type="ECO:0000256" key="5">
    <source>
        <dbReference type="SAM" id="MobiDB-lite"/>
    </source>
</evidence>
<evidence type="ECO:0000313" key="8">
    <source>
        <dbReference type="EMBL" id="CAG8569082.1"/>
    </source>
</evidence>
<organism evidence="8 9">
    <name type="scientific">Paraglomus brasilianum</name>
    <dbReference type="NCBI Taxonomy" id="144538"/>
    <lineage>
        <taxon>Eukaryota</taxon>
        <taxon>Fungi</taxon>
        <taxon>Fungi incertae sedis</taxon>
        <taxon>Mucoromycota</taxon>
        <taxon>Glomeromycotina</taxon>
        <taxon>Glomeromycetes</taxon>
        <taxon>Paraglomerales</taxon>
        <taxon>Paraglomeraceae</taxon>
        <taxon>Paraglomus</taxon>
    </lineage>
</organism>